<dbReference type="SMART" id="SM00248">
    <property type="entry name" value="ANK"/>
    <property type="match status" value="4"/>
</dbReference>
<evidence type="ECO:0000256" key="2">
    <source>
        <dbReference type="ARBA" id="ARBA00023043"/>
    </source>
</evidence>
<dbReference type="EMBL" id="MU826850">
    <property type="protein sequence ID" value="KAJ7371186.1"/>
    <property type="molecule type" value="Genomic_DNA"/>
</dbReference>
<feature type="repeat" description="ANK" evidence="3">
    <location>
        <begin position="40"/>
        <end position="60"/>
    </location>
</feature>
<proteinExistence type="predicted"/>
<dbReference type="InterPro" id="IPR036770">
    <property type="entry name" value="Ankyrin_rpt-contain_sf"/>
</dbReference>
<evidence type="ECO:0000256" key="1">
    <source>
        <dbReference type="ARBA" id="ARBA00022737"/>
    </source>
</evidence>
<name>A0A9X0CQ03_9CNID</name>
<keyword evidence="1" id="KW-0677">Repeat</keyword>
<keyword evidence="2 3" id="KW-0040">ANK repeat</keyword>
<comment type="caution">
    <text evidence="4">The sequence shown here is derived from an EMBL/GenBank/DDBJ whole genome shotgun (WGS) entry which is preliminary data.</text>
</comment>
<evidence type="ECO:0000313" key="5">
    <source>
        <dbReference type="Proteomes" id="UP001163046"/>
    </source>
</evidence>
<reference evidence="4" key="1">
    <citation type="submission" date="2023-01" db="EMBL/GenBank/DDBJ databases">
        <title>Genome assembly of the deep-sea coral Lophelia pertusa.</title>
        <authorList>
            <person name="Herrera S."/>
            <person name="Cordes E."/>
        </authorList>
    </citation>
    <scope>NUCLEOTIDE SEQUENCE</scope>
    <source>
        <strain evidence="4">USNM1676648</strain>
        <tissue evidence="4">Polyp</tissue>
    </source>
</reference>
<organism evidence="4 5">
    <name type="scientific">Desmophyllum pertusum</name>
    <dbReference type="NCBI Taxonomy" id="174260"/>
    <lineage>
        <taxon>Eukaryota</taxon>
        <taxon>Metazoa</taxon>
        <taxon>Cnidaria</taxon>
        <taxon>Anthozoa</taxon>
        <taxon>Hexacorallia</taxon>
        <taxon>Scleractinia</taxon>
        <taxon>Caryophylliina</taxon>
        <taxon>Caryophylliidae</taxon>
        <taxon>Desmophyllum</taxon>
    </lineage>
</organism>
<sequence length="189" mass="20927">MTEVYGYSALHNAVITRDVKSVRILTAIPGVCDVESRDSMGFTPLHLATLQGKQDLVQMLEGMTSLHISSEHTGAEDILCVLAAASCDVNARNKLGRTALHLAAKQGNIQNLRTLLDAGSDRNIKDKLGFTAVGLAFKFNQKGSADVLLHYKPRRNQSFARKRFPMKPFLRKLQGLKALRSNCRTRQHL</sequence>
<dbReference type="OrthoDB" id="424503at2759"/>
<accession>A0A9X0CQ03</accession>
<evidence type="ECO:0000313" key="4">
    <source>
        <dbReference type="EMBL" id="KAJ7371186.1"/>
    </source>
</evidence>
<dbReference type="PANTHER" id="PTHR24173">
    <property type="entry name" value="ANKYRIN REPEAT CONTAINING"/>
    <property type="match status" value="1"/>
</dbReference>
<gene>
    <name evidence="4" type="ORF">OS493_027296</name>
</gene>
<dbReference type="Gene3D" id="1.25.40.20">
    <property type="entry name" value="Ankyrin repeat-containing domain"/>
    <property type="match status" value="2"/>
</dbReference>
<dbReference type="PANTHER" id="PTHR24173:SF74">
    <property type="entry name" value="ANKYRIN REPEAT DOMAIN-CONTAINING PROTEIN 16"/>
    <property type="match status" value="1"/>
</dbReference>
<dbReference type="InterPro" id="IPR002110">
    <property type="entry name" value="Ankyrin_rpt"/>
</dbReference>
<feature type="repeat" description="ANK" evidence="3">
    <location>
        <begin position="95"/>
        <end position="127"/>
    </location>
</feature>
<feature type="repeat" description="ANK" evidence="3">
    <location>
        <begin position="61"/>
        <end position="94"/>
    </location>
</feature>
<dbReference type="PROSITE" id="PS50088">
    <property type="entry name" value="ANK_REPEAT"/>
    <property type="match status" value="3"/>
</dbReference>
<dbReference type="AlphaFoldDB" id="A0A9X0CQ03"/>
<evidence type="ECO:0000256" key="3">
    <source>
        <dbReference type="PROSITE-ProRule" id="PRU00023"/>
    </source>
</evidence>
<dbReference type="PROSITE" id="PS50297">
    <property type="entry name" value="ANK_REP_REGION"/>
    <property type="match status" value="2"/>
</dbReference>
<keyword evidence="5" id="KW-1185">Reference proteome</keyword>
<dbReference type="Proteomes" id="UP001163046">
    <property type="component" value="Unassembled WGS sequence"/>
</dbReference>
<dbReference type="SUPFAM" id="SSF48403">
    <property type="entry name" value="Ankyrin repeat"/>
    <property type="match status" value="1"/>
</dbReference>
<protein>
    <submittedName>
        <fullName evidence="4">Uncharacterized protein</fullName>
    </submittedName>
</protein>
<dbReference type="Pfam" id="PF12796">
    <property type="entry name" value="Ank_2"/>
    <property type="match status" value="2"/>
</dbReference>